<keyword evidence="4" id="KW-1185">Reference proteome</keyword>
<keyword evidence="1" id="KW-0732">Signal</keyword>
<evidence type="ECO:0000313" key="3">
    <source>
        <dbReference type="EMBL" id="WZL75670.1"/>
    </source>
</evidence>
<dbReference type="InterPro" id="IPR053145">
    <property type="entry name" value="AB_hydrolase_Est10"/>
</dbReference>
<dbReference type="Pfam" id="PF11306">
    <property type="entry name" value="DUF3108"/>
    <property type="match status" value="1"/>
</dbReference>
<dbReference type="Proteomes" id="UP001461341">
    <property type="component" value="Chromosome"/>
</dbReference>
<evidence type="ECO:0000256" key="1">
    <source>
        <dbReference type="SAM" id="SignalP"/>
    </source>
</evidence>
<sequence length="562" mass="63037">MKFLWMGAMVFCFTFFVLSSFAQERPVELHYAVMLKGEKIGEILLRVFPNPENPEEIYLHQVQTLEKMPGIPAGTRIEEATLFNTKQKKPLRYVVEQTFAQQKSTSIFEFQYQKNQINLIQRIGNTSNQQSIPLQGGVLDPLSLLFLLPQENWETEPTHSYNLLNSGKIVARLLQKDVAVPTSLDTFQCYQVELGKEGLSQIIYLNEQEKLIVRMESASLAGPVVTLLEEISPLSVFQVPELITIQPSLPAQPRSLSETSEFTEKEVVFPSQDIMLSGTLTFPRGKPPFPAVLLIAGSGPVDRNENVPQGITLNTFSELAQRLAECGFAVLRYDKRGVGKSGGDFASSGLYDLVEDARSALEFLTAQPEIDPQKVALLGHSEGGTIACMVAAQSPIASALVLMATPARSLVELVKEQITYLYLISGVKDSRVIQEAIAQQEKIFEALAQGKKDVEGVPIPLWKWWKDYLHFNPQEWFQKIRIPTLILQGEKDYQVKTEDALKIAAILKQNGVTYELAILPNLDHLFRPVKGEFSSPEEYLDTSRTIPQEVFQKICTFLKNNL</sequence>
<keyword evidence="3" id="KW-0378">Hydrolase</keyword>
<accession>A0ABZ2YDA9</accession>
<dbReference type="InterPro" id="IPR021457">
    <property type="entry name" value="DUF3108"/>
</dbReference>
<protein>
    <submittedName>
        <fullName evidence="3">Alpha/beta fold hydrolase</fullName>
    </submittedName>
</protein>
<organism evidence="3 4">
    <name type="scientific">Thermatribacter velox</name>
    <dbReference type="NCBI Taxonomy" id="3039681"/>
    <lineage>
        <taxon>Bacteria</taxon>
        <taxon>Pseudomonadati</taxon>
        <taxon>Atribacterota</taxon>
        <taxon>Atribacteria</taxon>
        <taxon>Atribacterales</taxon>
        <taxon>Thermatribacteraceae</taxon>
        <taxon>Thermatribacter</taxon>
    </lineage>
</organism>
<dbReference type="PANTHER" id="PTHR43265">
    <property type="entry name" value="ESTERASE ESTD"/>
    <property type="match status" value="1"/>
</dbReference>
<dbReference type="PANTHER" id="PTHR43265:SF1">
    <property type="entry name" value="ESTERASE ESTD"/>
    <property type="match status" value="1"/>
</dbReference>
<dbReference type="InterPro" id="IPR029058">
    <property type="entry name" value="AB_hydrolase_fold"/>
</dbReference>
<dbReference type="EMBL" id="CP121689">
    <property type="protein sequence ID" value="WZL75670.1"/>
    <property type="molecule type" value="Genomic_DNA"/>
</dbReference>
<feature type="signal peptide" evidence="1">
    <location>
        <begin position="1"/>
        <end position="22"/>
    </location>
</feature>
<feature type="domain" description="Serine aminopeptidase S33" evidence="2">
    <location>
        <begin position="314"/>
        <end position="523"/>
    </location>
</feature>
<reference evidence="3 4" key="1">
    <citation type="submission" date="2023-03" db="EMBL/GenBank/DDBJ databases">
        <title>Novel Species.</title>
        <authorList>
            <person name="Ma S."/>
        </authorList>
    </citation>
    <scope>NUCLEOTIDE SEQUENCE [LARGE SCALE GENOMIC DNA]</scope>
    <source>
        <strain evidence="3 4">B11</strain>
    </source>
</reference>
<name>A0ABZ2YDA9_9BACT</name>
<feature type="chain" id="PRO_5046646072" evidence="1">
    <location>
        <begin position="23"/>
        <end position="562"/>
    </location>
</feature>
<gene>
    <name evidence="3" type="ORF">QBE54_08750</name>
</gene>
<dbReference type="Pfam" id="PF12146">
    <property type="entry name" value="Hydrolase_4"/>
    <property type="match status" value="1"/>
</dbReference>
<proteinExistence type="predicted"/>
<dbReference type="Gene3D" id="3.40.50.1820">
    <property type="entry name" value="alpha/beta hydrolase"/>
    <property type="match status" value="1"/>
</dbReference>
<dbReference type="SUPFAM" id="SSF53474">
    <property type="entry name" value="alpha/beta-Hydrolases"/>
    <property type="match status" value="1"/>
</dbReference>
<evidence type="ECO:0000259" key="2">
    <source>
        <dbReference type="Pfam" id="PF12146"/>
    </source>
</evidence>
<dbReference type="RefSeq" id="WP_369017820.1">
    <property type="nucleotide sequence ID" value="NZ_CP121689.1"/>
</dbReference>
<dbReference type="InterPro" id="IPR022742">
    <property type="entry name" value="Hydrolase_4"/>
</dbReference>
<evidence type="ECO:0000313" key="4">
    <source>
        <dbReference type="Proteomes" id="UP001461341"/>
    </source>
</evidence>
<dbReference type="GO" id="GO:0016787">
    <property type="term" value="F:hydrolase activity"/>
    <property type="evidence" value="ECO:0007669"/>
    <property type="project" value="UniProtKB-KW"/>
</dbReference>